<dbReference type="Proteomes" id="UP000290433">
    <property type="component" value="Unassembled WGS sequence"/>
</dbReference>
<comment type="caution">
    <text evidence="2">The sequence shown here is derived from an EMBL/GenBank/DDBJ whole genome shotgun (WGS) entry which is preliminary data.</text>
</comment>
<dbReference type="RefSeq" id="WP_129745472.1">
    <property type="nucleotide sequence ID" value="NZ_JUIV01000001.1"/>
</dbReference>
<feature type="chain" id="PRO_5018980045" description="Lipoprotein" evidence="1">
    <location>
        <begin position="22"/>
        <end position="67"/>
    </location>
</feature>
<name>A0A444W4Z1_9FLAO</name>
<protein>
    <recommendedName>
        <fullName evidence="4">Lipoprotein</fullName>
    </recommendedName>
</protein>
<dbReference type="AlphaFoldDB" id="A0A444W4Z1"/>
<feature type="signal peptide" evidence="1">
    <location>
        <begin position="1"/>
        <end position="21"/>
    </location>
</feature>
<gene>
    <name evidence="2" type="ORF">NU08_0311</name>
</gene>
<dbReference type="PROSITE" id="PS51257">
    <property type="entry name" value="PROKAR_LIPOPROTEIN"/>
    <property type="match status" value="1"/>
</dbReference>
<evidence type="ECO:0008006" key="4">
    <source>
        <dbReference type="Google" id="ProtNLM"/>
    </source>
</evidence>
<dbReference type="EMBL" id="JUIV01000001">
    <property type="protein sequence ID" value="RYJ40874.1"/>
    <property type="molecule type" value="Genomic_DNA"/>
</dbReference>
<organism evidence="2 3">
    <name type="scientific">Flavobacterium anhuiense</name>
    <dbReference type="NCBI Taxonomy" id="459526"/>
    <lineage>
        <taxon>Bacteria</taxon>
        <taxon>Pseudomonadati</taxon>
        <taxon>Bacteroidota</taxon>
        <taxon>Flavobacteriia</taxon>
        <taxon>Flavobacteriales</taxon>
        <taxon>Flavobacteriaceae</taxon>
        <taxon>Flavobacterium</taxon>
    </lineage>
</organism>
<sequence length="67" mass="7245">MKTQIITKTAFLILLAGLAFSCKKNESTTIDSHENDSIQNTMDTVGPEVDTIGIDTTATVKTDSIKQ</sequence>
<proteinExistence type="predicted"/>
<keyword evidence="1" id="KW-0732">Signal</keyword>
<accession>A0A444W4Z1</accession>
<evidence type="ECO:0000313" key="3">
    <source>
        <dbReference type="Proteomes" id="UP000290433"/>
    </source>
</evidence>
<reference evidence="2 3" key="1">
    <citation type="submission" date="2014-12" db="EMBL/GenBank/DDBJ databases">
        <title>Genome sequence of Flavobacterium anhuiense RCM74.</title>
        <authorList>
            <person name="Kim J.F."/>
            <person name="Song J.Y."/>
            <person name="Kwak M.-J."/>
            <person name="Lee S.-W."/>
        </authorList>
    </citation>
    <scope>NUCLEOTIDE SEQUENCE [LARGE SCALE GENOMIC DNA]</scope>
    <source>
        <strain evidence="2 3">RCM74</strain>
    </source>
</reference>
<evidence type="ECO:0000256" key="1">
    <source>
        <dbReference type="SAM" id="SignalP"/>
    </source>
</evidence>
<evidence type="ECO:0000313" key="2">
    <source>
        <dbReference type="EMBL" id="RYJ40874.1"/>
    </source>
</evidence>
<dbReference type="OrthoDB" id="1374300at2"/>